<dbReference type="AlphaFoldDB" id="A0A7L4ZRK0"/>
<organism evidence="2 3">
    <name type="scientific">Kordia antarctica</name>
    <dbReference type="NCBI Taxonomy" id="1218801"/>
    <lineage>
        <taxon>Bacteria</taxon>
        <taxon>Pseudomonadati</taxon>
        <taxon>Bacteroidota</taxon>
        <taxon>Flavobacteriia</taxon>
        <taxon>Flavobacteriales</taxon>
        <taxon>Flavobacteriaceae</taxon>
        <taxon>Kordia</taxon>
    </lineage>
</organism>
<dbReference type="InterPro" id="IPR002686">
    <property type="entry name" value="Transposase_17"/>
</dbReference>
<evidence type="ECO:0000313" key="3">
    <source>
        <dbReference type="Proteomes" id="UP000464657"/>
    </source>
</evidence>
<dbReference type="Gene3D" id="3.30.70.1290">
    <property type="entry name" value="Transposase IS200-like"/>
    <property type="match status" value="1"/>
</dbReference>
<dbReference type="SUPFAM" id="SSF143422">
    <property type="entry name" value="Transposase IS200-like"/>
    <property type="match status" value="1"/>
</dbReference>
<dbReference type="Proteomes" id="UP000464657">
    <property type="component" value="Chromosome"/>
</dbReference>
<dbReference type="OrthoDB" id="9794403at2"/>
<gene>
    <name evidence="2" type="ORF">IMCC3317_45520</name>
</gene>
<protein>
    <recommendedName>
        <fullName evidence="1">Transposase IS200-like domain-containing protein</fullName>
    </recommendedName>
</protein>
<dbReference type="KEGG" id="kan:IMCC3317_45520"/>
<evidence type="ECO:0000259" key="1">
    <source>
        <dbReference type="SMART" id="SM01321"/>
    </source>
</evidence>
<sequence length="193" mass="22727">MQVSEKFKNKYRIQSTRLQYWNYGRNAAYFVTICTKNRTHFFGQIISGTMILSETGKIANQNWLTIPKQFPYVKLGDHIVMPNHVHGIIIIDKNDDDPVEARLIALPQDHSHKKSGGFAGNKNPMLNNNLSRIIRWYKGRTTFECRKIDSDFEWQSRFHDHIIRNEKSFSNISNYIINNPANWKEDKFHKTLL</sequence>
<dbReference type="EMBL" id="CP019288">
    <property type="protein sequence ID" value="QHI39151.1"/>
    <property type="molecule type" value="Genomic_DNA"/>
</dbReference>
<dbReference type="GO" id="GO:0004803">
    <property type="term" value="F:transposase activity"/>
    <property type="evidence" value="ECO:0007669"/>
    <property type="project" value="InterPro"/>
</dbReference>
<dbReference type="GO" id="GO:0043565">
    <property type="term" value="F:sequence-specific DNA binding"/>
    <property type="evidence" value="ECO:0007669"/>
    <property type="project" value="TreeGrafter"/>
</dbReference>
<dbReference type="InterPro" id="IPR052715">
    <property type="entry name" value="RAYT_transposase"/>
</dbReference>
<keyword evidence="3" id="KW-1185">Reference proteome</keyword>
<feature type="domain" description="Transposase IS200-like" evidence="1">
    <location>
        <begin position="24"/>
        <end position="179"/>
    </location>
</feature>
<dbReference type="SMART" id="SM01321">
    <property type="entry name" value="Y1_Tnp"/>
    <property type="match status" value="1"/>
</dbReference>
<reference evidence="2 3" key="1">
    <citation type="journal article" date="2013" name="Int. J. Syst. Evol. Microbiol.">
        <title>Kordia antarctica sp. nov., isolated from Antarctic seawater.</title>
        <authorList>
            <person name="Baek K."/>
            <person name="Choi A."/>
            <person name="Kang I."/>
            <person name="Lee K."/>
            <person name="Cho J.C."/>
        </authorList>
    </citation>
    <scope>NUCLEOTIDE SEQUENCE [LARGE SCALE GENOMIC DNA]</scope>
    <source>
        <strain evidence="2 3">IMCC3317</strain>
    </source>
</reference>
<accession>A0A7L4ZRK0</accession>
<evidence type="ECO:0000313" key="2">
    <source>
        <dbReference type="EMBL" id="QHI39151.1"/>
    </source>
</evidence>
<dbReference type="PANTHER" id="PTHR36966:SF1">
    <property type="entry name" value="REP-ASSOCIATED TYROSINE TRANSPOSASE"/>
    <property type="match status" value="1"/>
</dbReference>
<dbReference type="InterPro" id="IPR036515">
    <property type="entry name" value="Transposase_17_sf"/>
</dbReference>
<dbReference type="PANTHER" id="PTHR36966">
    <property type="entry name" value="REP-ASSOCIATED TYROSINE TRANSPOSASE"/>
    <property type="match status" value="1"/>
</dbReference>
<name>A0A7L4ZRK0_9FLAO</name>
<proteinExistence type="predicted"/>
<dbReference type="GO" id="GO:0006313">
    <property type="term" value="P:DNA transposition"/>
    <property type="evidence" value="ECO:0007669"/>
    <property type="project" value="InterPro"/>
</dbReference>